<evidence type="ECO:0000256" key="1">
    <source>
        <dbReference type="SAM" id="MobiDB-lite"/>
    </source>
</evidence>
<proteinExistence type="predicted"/>
<dbReference type="InterPro" id="IPR040976">
    <property type="entry name" value="Pkinase_fungal"/>
</dbReference>
<evidence type="ECO:0000259" key="2">
    <source>
        <dbReference type="PROSITE" id="PS50011"/>
    </source>
</evidence>
<dbReference type="PROSITE" id="PS50011">
    <property type="entry name" value="PROTEIN_KINASE_DOM"/>
    <property type="match status" value="1"/>
</dbReference>
<dbReference type="InterPro" id="IPR000719">
    <property type="entry name" value="Prot_kinase_dom"/>
</dbReference>
<sequence>MSSYSKMSFSEELYVCINERPLTRLRARFSQNYDNAANPMEAIHKLLYELVGYTFGLDNNAHIHLLQGQIHDICGKITRNKVFLPDFKNFVDLIASDASDRECWSELIALVDDLTYEEPQSFTDMMIPIIEENTTTTYTRSTSEIPNYDATCLSLTVALKIELTNNIYKSVGNFWEVYFENERWSQTTTRIWECYQDNNQCQPYVFHQNMNEADLRAWFHTFFDRYLKQFTLPHELNTSESTFIRTPNDPTARGKFCHTTHFNQLEGAKSRRKLDFFIEVADLAGGSKHHWRDIRVIGEFTKSAGLKGVKFHQLTRYIREIFYAQPLRRFVHGFVVHKLHAEFWVVDRSGAYSSGEISLIESEEKLVRAISSYMFMSDEELGLDTTIFRKDGLSFITIREGDEPVDNEIEITPEPIYRPETIVSPANLCHRTKDDLFMVKFSWGSGAERSEIDYLKLAKPVNGVVNLVWDKVLHEVEAHRAGLDFSMAFKVSIKNNKWCLSRGLQNESQTTSGYFRKRKLTLAILSPNGRPLKSSRSLREFLSCILDAIIGHRDLYNDAKVLHGDVSEGNIILTKPDENGKSEGTLIDLDMSTSVDGKVDEKEEMKITGTVKYMAIELLKNMSEDKYSIKKSCRYDLESFFYVFLVGCLRYGRPSSEPANLNGWYTDDLLTNYNTKRIDITVGFEKNIIDHFSPSFDAVKELARDFRKILFGSNLDQFISRPNSVELYDPIIHAFKNVLTQIDEGHIKNENLDLPAVKKRMRRTNSRGGSVVKPSRTKSRGGSVVKSSRTKSRGGSALMSNTKSRGGSRRGSRLQPRNTQ</sequence>
<dbReference type="AlphaFoldDB" id="A0A9X9QD33"/>
<evidence type="ECO:0000313" key="4">
    <source>
        <dbReference type="Proteomes" id="UP000324639"/>
    </source>
</evidence>
<evidence type="ECO:0000313" key="3">
    <source>
        <dbReference type="EMBL" id="VDB88262.1"/>
    </source>
</evidence>
<dbReference type="GO" id="GO:0005524">
    <property type="term" value="F:ATP binding"/>
    <property type="evidence" value="ECO:0007669"/>
    <property type="project" value="InterPro"/>
</dbReference>
<dbReference type="PANTHER" id="PTHR38248:SF2">
    <property type="entry name" value="FUNK1 11"/>
    <property type="match status" value="1"/>
</dbReference>
<dbReference type="Pfam" id="PF17667">
    <property type="entry name" value="Pkinase_fungal"/>
    <property type="match status" value="1"/>
</dbReference>
<feature type="domain" description="Protein kinase" evidence="2">
    <location>
        <begin position="343"/>
        <end position="736"/>
    </location>
</feature>
<dbReference type="PANTHER" id="PTHR38248">
    <property type="entry name" value="FUNK1 6"/>
    <property type="match status" value="1"/>
</dbReference>
<protein>
    <submittedName>
        <fullName evidence="3">Bgt-20068-2</fullName>
    </submittedName>
</protein>
<dbReference type="InterPro" id="IPR011009">
    <property type="entry name" value="Kinase-like_dom_sf"/>
</dbReference>
<dbReference type="SUPFAM" id="SSF56112">
    <property type="entry name" value="Protein kinase-like (PK-like)"/>
    <property type="match status" value="1"/>
</dbReference>
<gene>
    <name evidence="3" type="ORF">BGT96224V316_LOCUS4474</name>
</gene>
<accession>A0A9X9QD33</accession>
<dbReference type="EMBL" id="LR026989">
    <property type="protein sequence ID" value="VDB88262.1"/>
    <property type="molecule type" value="Genomic_DNA"/>
</dbReference>
<dbReference type="Gene3D" id="1.10.510.10">
    <property type="entry name" value="Transferase(Phosphotransferase) domain 1"/>
    <property type="match status" value="1"/>
</dbReference>
<dbReference type="GO" id="GO:0004672">
    <property type="term" value="F:protein kinase activity"/>
    <property type="evidence" value="ECO:0007669"/>
    <property type="project" value="InterPro"/>
</dbReference>
<reference evidence="3 4" key="1">
    <citation type="submission" date="2018-08" db="EMBL/GenBank/DDBJ databases">
        <authorList>
            <person name="Muller C M."/>
        </authorList>
    </citation>
    <scope>NUCLEOTIDE SEQUENCE [LARGE SCALE GENOMIC DNA]</scope>
</reference>
<organism evidence="3 4">
    <name type="scientific">Blumeria graminis f. sp. tritici</name>
    <dbReference type="NCBI Taxonomy" id="62690"/>
    <lineage>
        <taxon>Eukaryota</taxon>
        <taxon>Fungi</taxon>
        <taxon>Dikarya</taxon>
        <taxon>Ascomycota</taxon>
        <taxon>Pezizomycotina</taxon>
        <taxon>Leotiomycetes</taxon>
        <taxon>Erysiphales</taxon>
        <taxon>Erysiphaceae</taxon>
        <taxon>Blumeria</taxon>
    </lineage>
</organism>
<dbReference type="Proteomes" id="UP000324639">
    <property type="component" value="Chromosome Bgt_-06"/>
</dbReference>
<name>A0A9X9QD33_BLUGR</name>
<feature type="region of interest" description="Disordered" evidence="1">
    <location>
        <begin position="753"/>
        <end position="820"/>
    </location>
</feature>
<keyword evidence="4" id="KW-1185">Reference proteome</keyword>